<reference evidence="2" key="1">
    <citation type="submission" date="2018-02" db="EMBL/GenBank/DDBJ databases">
        <title>Genome sequence of Desulfocucumis palustris strain NAW-5.</title>
        <authorList>
            <person name="Watanabe M."/>
            <person name="Kojima H."/>
            <person name="Fukui M."/>
        </authorList>
    </citation>
    <scope>NUCLEOTIDE SEQUENCE [LARGE SCALE GENOMIC DNA]</scope>
    <source>
        <strain evidence="2">NAW-5</strain>
    </source>
</reference>
<name>A0A2L2XCQ3_9FIRM</name>
<gene>
    <name evidence="1" type="ORF">DCCM_3231</name>
</gene>
<dbReference type="RefSeq" id="WP_104372418.1">
    <property type="nucleotide sequence ID" value="NZ_BFAV01000127.1"/>
</dbReference>
<dbReference type="EMBL" id="BFAV01000127">
    <property type="protein sequence ID" value="GBF34119.1"/>
    <property type="molecule type" value="Genomic_DNA"/>
</dbReference>
<accession>A0A2L2XCQ3</accession>
<dbReference type="Proteomes" id="UP000239549">
    <property type="component" value="Unassembled WGS sequence"/>
</dbReference>
<keyword evidence="2" id="KW-1185">Reference proteome</keyword>
<evidence type="ECO:0000313" key="2">
    <source>
        <dbReference type="Proteomes" id="UP000239549"/>
    </source>
</evidence>
<dbReference type="AlphaFoldDB" id="A0A2L2XCQ3"/>
<comment type="caution">
    <text evidence="1">The sequence shown here is derived from an EMBL/GenBank/DDBJ whole genome shotgun (WGS) entry which is preliminary data.</text>
</comment>
<protein>
    <submittedName>
        <fullName evidence="1">Uncharacterized protein</fullName>
    </submittedName>
</protein>
<evidence type="ECO:0000313" key="1">
    <source>
        <dbReference type="EMBL" id="GBF34119.1"/>
    </source>
</evidence>
<sequence length="116" mass="13544">MSKNKYTDEEKALVEYLKSKLISRGIVKFPRDWHLKQLSSARYMLAGDNAPNLDEWKACIDWCLADKFWCDKVDHLAAVERLRTKYSLQGNKAGGLIKSINDEKKKSEMLDKLYMR</sequence>
<organism evidence="1 2">
    <name type="scientific">Desulfocucumis palustris</name>
    <dbReference type="NCBI Taxonomy" id="1898651"/>
    <lineage>
        <taxon>Bacteria</taxon>
        <taxon>Bacillati</taxon>
        <taxon>Bacillota</taxon>
        <taxon>Clostridia</taxon>
        <taxon>Eubacteriales</taxon>
        <taxon>Desulfocucumaceae</taxon>
        <taxon>Desulfocucumis</taxon>
    </lineage>
</organism>
<dbReference type="OrthoDB" id="1808501at2"/>
<proteinExistence type="predicted"/>